<evidence type="ECO:0000313" key="2">
    <source>
        <dbReference type="Proteomes" id="UP001165740"/>
    </source>
</evidence>
<sequence length="794" mass="91628">MMDVPTDSNRIQTSLNLAKRTLTTFPFSKKTCVCNCGKYKLDELPKLRNILPENYEYKLCEYLQLDREDKFLVTLRMTLSTKEEALEWKRNFEERSLTTHVKDKTYPNVERVSVFKAQYRCQFFDRRKNKKKLPEKSKFRDCHSILFINIKKYFRKTVDHHMPKYKMVVRLHYAHDHPLDTADVLKKRHLNEDIKRRFLEMFRQGMKPKDALDRHKKELLQSLGPEKYRQVVCDGYYVPNVPKIYRLYYQIHGKGVSAKTTTKRSSRHNPNPDWIAFQSCQDATNDEGGNHSDYNEEETIDQDQGNNSSLPCQGMVVNLHCSVVSDSSLQNNILEHNINTAEMLDPKALTEQMGQPHVVLNHNDEIQKLAEADITYPNITAHNSVYNDLRSQQSLSMATSLFSDSHLGMGLFQTTQHPSWDNFSVIQQAAVMVNDVPAAHQNMEFQNPIQQSQQDNYMNISQTSCDEANFLVPQNALDHRLQSSLTRDDYDMLSSQHYTWPHDRIQQQSNPGHATDKVITSRYSESRNQETKKFAVRKYIQKRKKKITKELNMKHVTKKWMERKPKVEAETQNMASEVVQNSLLADEADKLNVKLTTFFNKLKSKMSSDPKIFVPAVRSFILATENASDDSELVSFLKDFKKTEENILKSLQQYKLDSTRSCSSQTSLCGPVVKLYKIKPESKNKLKGRADTKVGTQKRCKSNLALKDLTEKTDCSNRFKNTLQSSNGKSKPLFIVEDLNFCSGNLSSCTQAKNLNLGTSPVHKEYVIQSSRLSNGLNKSEWQSNDLIIGSDLK</sequence>
<evidence type="ECO:0000313" key="3">
    <source>
        <dbReference type="RefSeq" id="XP_013062498.2"/>
    </source>
</evidence>
<name>A0A9U8DVZ3_BIOGL</name>
<dbReference type="GeneID" id="106051836"/>
<protein>
    <submittedName>
        <fullName evidence="3">Uncharacterized protein LOC106051836 isoform X1</fullName>
    </submittedName>
</protein>
<feature type="region of interest" description="Disordered" evidence="1">
    <location>
        <begin position="285"/>
        <end position="305"/>
    </location>
</feature>
<dbReference type="KEGG" id="bgt:106051836"/>
<dbReference type="PANTHER" id="PTHR35385:SF2">
    <property type="entry name" value="PROTEIN B, PUTATIVE-RELATED"/>
    <property type="match status" value="1"/>
</dbReference>
<dbReference type="RefSeq" id="XP_013062498.2">
    <property type="nucleotide sequence ID" value="XM_013207044.2"/>
</dbReference>
<proteinExistence type="predicted"/>
<evidence type="ECO:0000256" key="1">
    <source>
        <dbReference type="SAM" id="MobiDB-lite"/>
    </source>
</evidence>
<reference evidence="3" key="1">
    <citation type="submission" date="2025-08" db="UniProtKB">
        <authorList>
            <consortium name="RefSeq"/>
        </authorList>
    </citation>
    <scope>IDENTIFICATION</scope>
</reference>
<dbReference type="OMA" id="HHYNIVA"/>
<dbReference type="OrthoDB" id="6062825at2759"/>
<accession>A0A9U8DVZ3</accession>
<keyword evidence="2" id="KW-1185">Reference proteome</keyword>
<gene>
    <name evidence="3" type="primary">LOC106051836</name>
</gene>
<dbReference type="PANTHER" id="PTHR35385">
    <property type="entry name" value="PROTEIN B, PUTATIVE-RELATED-RELATED"/>
    <property type="match status" value="1"/>
</dbReference>
<dbReference type="AlphaFoldDB" id="A0A9U8DVZ3"/>
<dbReference type="Proteomes" id="UP001165740">
    <property type="component" value="Chromosome 11"/>
</dbReference>
<organism evidence="2 3">
    <name type="scientific">Biomphalaria glabrata</name>
    <name type="common">Bloodfluke planorb</name>
    <name type="synonym">Freshwater snail</name>
    <dbReference type="NCBI Taxonomy" id="6526"/>
    <lineage>
        <taxon>Eukaryota</taxon>
        <taxon>Metazoa</taxon>
        <taxon>Spiralia</taxon>
        <taxon>Lophotrochozoa</taxon>
        <taxon>Mollusca</taxon>
        <taxon>Gastropoda</taxon>
        <taxon>Heterobranchia</taxon>
        <taxon>Euthyneura</taxon>
        <taxon>Panpulmonata</taxon>
        <taxon>Hygrophila</taxon>
        <taxon>Lymnaeoidea</taxon>
        <taxon>Planorbidae</taxon>
        <taxon>Biomphalaria</taxon>
    </lineage>
</organism>